<keyword evidence="8" id="KW-1185">Reference proteome</keyword>
<reference evidence="7" key="1">
    <citation type="submission" date="2019-12" db="EMBL/GenBank/DDBJ databases">
        <title>Actinomadura physcomitrii sp. nov., a novel actinomycete isolated from moss [Physcomitrium sphaericum (Ludw) Fuernr].</title>
        <authorList>
            <person name="Zhuang X."/>
        </authorList>
    </citation>
    <scope>NUCLEOTIDE SEQUENCE [LARGE SCALE GENOMIC DNA]</scope>
    <source>
        <strain evidence="7">LD22</strain>
    </source>
</reference>
<feature type="transmembrane region" description="Helical" evidence="6">
    <location>
        <begin position="154"/>
        <end position="177"/>
    </location>
</feature>
<dbReference type="Proteomes" id="UP000462055">
    <property type="component" value="Unassembled WGS sequence"/>
</dbReference>
<dbReference type="InterPro" id="IPR001123">
    <property type="entry name" value="LeuE-type"/>
</dbReference>
<evidence type="ECO:0000256" key="3">
    <source>
        <dbReference type="ARBA" id="ARBA00022692"/>
    </source>
</evidence>
<feature type="transmembrane region" description="Helical" evidence="6">
    <location>
        <begin position="41"/>
        <end position="63"/>
    </location>
</feature>
<evidence type="ECO:0000313" key="8">
    <source>
        <dbReference type="Proteomes" id="UP000462055"/>
    </source>
</evidence>
<gene>
    <name evidence="7" type="ORF">F8568_026530</name>
</gene>
<accession>A0A6I4MCB9</accession>
<dbReference type="PANTHER" id="PTHR30086:SF20">
    <property type="entry name" value="ARGININE EXPORTER PROTEIN ARGO-RELATED"/>
    <property type="match status" value="1"/>
</dbReference>
<organism evidence="7 8">
    <name type="scientific">Actinomadura physcomitrii</name>
    <dbReference type="NCBI Taxonomy" id="2650748"/>
    <lineage>
        <taxon>Bacteria</taxon>
        <taxon>Bacillati</taxon>
        <taxon>Actinomycetota</taxon>
        <taxon>Actinomycetes</taxon>
        <taxon>Streptosporangiales</taxon>
        <taxon>Thermomonosporaceae</taxon>
        <taxon>Actinomadura</taxon>
    </lineage>
</organism>
<dbReference type="GO" id="GO:0015171">
    <property type="term" value="F:amino acid transmembrane transporter activity"/>
    <property type="evidence" value="ECO:0007669"/>
    <property type="project" value="TreeGrafter"/>
</dbReference>
<feature type="transmembrane region" description="Helical" evidence="6">
    <location>
        <begin position="6"/>
        <end position="29"/>
    </location>
</feature>
<evidence type="ECO:0000256" key="6">
    <source>
        <dbReference type="SAM" id="Phobius"/>
    </source>
</evidence>
<dbReference type="AlphaFoldDB" id="A0A6I4MCB9"/>
<feature type="transmembrane region" description="Helical" evidence="6">
    <location>
        <begin position="121"/>
        <end position="142"/>
    </location>
</feature>
<evidence type="ECO:0000256" key="4">
    <source>
        <dbReference type="ARBA" id="ARBA00022989"/>
    </source>
</evidence>
<dbReference type="GO" id="GO:0005886">
    <property type="term" value="C:plasma membrane"/>
    <property type="evidence" value="ECO:0007669"/>
    <property type="project" value="UniProtKB-SubCell"/>
</dbReference>
<dbReference type="EMBL" id="WBMS02000022">
    <property type="protein sequence ID" value="MWA03878.1"/>
    <property type="molecule type" value="Genomic_DNA"/>
</dbReference>
<name>A0A6I4MCB9_9ACTN</name>
<evidence type="ECO:0000256" key="5">
    <source>
        <dbReference type="ARBA" id="ARBA00023136"/>
    </source>
</evidence>
<keyword evidence="3 6" id="KW-0812">Transmembrane</keyword>
<comment type="subcellular location">
    <subcellularLocation>
        <location evidence="1">Cell membrane</location>
        <topology evidence="1">Multi-pass membrane protein</topology>
    </subcellularLocation>
</comment>
<sequence length="214" mass="21999">MMSTGHLLAFSAMALAIILIPGPTVLFVVGRALAHGRGTALTSVVGNEIGAAALVAAVALGIGSVVERSVVVFTALKLAGAAYLVYLGVQAFRRRRSLTAAIGGADGAPGRSRARDLWQGFVVGVTNPKTTVFFAAVLPQFVDRGRGHVPLQMLVFGLIFVVIALLCDSCWGLAAGAARSWFARSPRRLAAIGGTGGLMMIGLGVTIAATGRKD</sequence>
<evidence type="ECO:0000313" key="7">
    <source>
        <dbReference type="EMBL" id="MWA03878.1"/>
    </source>
</evidence>
<dbReference type="Pfam" id="PF01810">
    <property type="entry name" value="LysE"/>
    <property type="match status" value="1"/>
</dbReference>
<keyword evidence="2" id="KW-1003">Cell membrane</keyword>
<dbReference type="PIRSF" id="PIRSF006324">
    <property type="entry name" value="LeuE"/>
    <property type="match status" value="1"/>
</dbReference>
<keyword evidence="4 6" id="KW-1133">Transmembrane helix</keyword>
<comment type="caution">
    <text evidence="7">The sequence shown here is derived from an EMBL/GenBank/DDBJ whole genome shotgun (WGS) entry which is preliminary data.</text>
</comment>
<evidence type="ECO:0000256" key="1">
    <source>
        <dbReference type="ARBA" id="ARBA00004651"/>
    </source>
</evidence>
<dbReference type="PANTHER" id="PTHR30086">
    <property type="entry name" value="ARGININE EXPORTER PROTEIN ARGO"/>
    <property type="match status" value="1"/>
</dbReference>
<proteinExistence type="predicted"/>
<feature type="transmembrane region" description="Helical" evidence="6">
    <location>
        <begin position="189"/>
        <end position="209"/>
    </location>
</feature>
<feature type="transmembrane region" description="Helical" evidence="6">
    <location>
        <begin position="69"/>
        <end position="89"/>
    </location>
</feature>
<dbReference type="RefSeq" id="WP_151596392.1">
    <property type="nucleotide sequence ID" value="NZ_WBMS02000022.1"/>
</dbReference>
<evidence type="ECO:0000256" key="2">
    <source>
        <dbReference type="ARBA" id="ARBA00022475"/>
    </source>
</evidence>
<protein>
    <submittedName>
        <fullName evidence="7">LysE family transporter</fullName>
    </submittedName>
</protein>
<keyword evidence="5 6" id="KW-0472">Membrane</keyword>